<gene>
    <name evidence="1" type="ORF">EJF14_10856</name>
</gene>
<proteinExistence type="predicted"/>
<dbReference type="EMBL" id="CP038484">
    <property type="protein sequence ID" value="QFZ25745.1"/>
    <property type="molecule type" value="Genomic_DNA"/>
</dbReference>
<sequence length="224" mass="25905">MKHPLLRNPAKWLRGVEKGHSAQLYKENYYDSQLLKANPFANALVSTRKDVSNFRFPLGSMIQVIVKKEHEAYNLVPVLEKPKVGQNPASYVIESEAYIDFLSKRHFKPIPLKYRHRSSSMADSIQVPKDFLQRAESIYLNRIEALLPQLKRSGDNNGIVLKPSPAHIKGQWEKSTYVIYAPFCTEEQFIPYKGNSELCFLLTRYIRFKDFTNTKETAKQASQH</sequence>
<name>A0ACD0WEI9_CLALS</name>
<keyword evidence="2" id="KW-1185">Reference proteome</keyword>
<reference evidence="2" key="1">
    <citation type="journal article" date="2019" name="MBio">
        <title>Comparative genomics for the elucidation of multidrug resistance (MDR) in Candida lusitaniae.</title>
        <authorList>
            <person name="Kannan A."/>
            <person name="Asner S.A."/>
            <person name="Trachsel E."/>
            <person name="Kelly S."/>
            <person name="Parker J."/>
            <person name="Sanglard D."/>
        </authorList>
    </citation>
    <scope>NUCLEOTIDE SEQUENCE [LARGE SCALE GENOMIC DNA]</scope>
    <source>
        <strain evidence="2">P1</strain>
    </source>
</reference>
<evidence type="ECO:0000313" key="1">
    <source>
        <dbReference type="EMBL" id="QFZ25745.1"/>
    </source>
</evidence>
<dbReference type="Proteomes" id="UP000326582">
    <property type="component" value="Chromosome 1"/>
</dbReference>
<accession>A0ACD0WEI9</accession>
<evidence type="ECO:0000313" key="2">
    <source>
        <dbReference type="Proteomes" id="UP000326582"/>
    </source>
</evidence>
<protein>
    <submittedName>
        <fullName evidence="1">Uncharacterized protein</fullName>
    </submittedName>
</protein>
<organism evidence="1 2">
    <name type="scientific">Clavispora lusitaniae</name>
    <name type="common">Candida lusitaniae</name>
    <dbReference type="NCBI Taxonomy" id="36911"/>
    <lineage>
        <taxon>Eukaryota</taxon>
        <taxon>Fungi</taxon>
        <taxon>Dikarya</taxon>
        <taxon>Ascomycota</taxon>
        <taxon>Saccharomycotina</taxon>
        <taxon>Pichiomycetes</taxon>
        <taxon>Metschnikowiaceae</taxon>
        <taxon>Clavispora</taxon>
    </lineage>
</organism>